<sequence>MYYENGNGVLCYAGIRAISIAANTAYMVVDLSDTTNWKHQYTDHIDLCFVNISINGSDDFNGRVELGYLENVDAENGDMRIIKSWPIDDTIKYASIITDNLNFDGKNGYFHCNSVKSFLPMNQHDQLFQTDVNITGPDGNVLYPSGNGDLVLKITRGAGNVSVGLLVGYVTPQ</sequence>
<gene>
    <name evidence="1" type="ORF">MM171A00621_0018</name>
</gene>
<reference evidence="1" key="1">
    <citation type="submission" date="2020-03" db="EMBL/GenBank/DDBJ databases">
        <title>The deep terrestrial virosphere.</title>
        <authorList>
            <person name="Holmfeldt K."/>
            <person name="Nilsson E."/>
            <person name="Simone D."/>
            <person name="Lopez-Fernandez M."/>
            <person name="Wu X."/>
            <person name="de Brujin I."/>
            <person name="Lundin D."/>
            <person name="Andersson A."/>
            <person name="Bertilsson S."/>
            <person name="Dopson M."/>
        </authorList>
    </citation>
    <scope>NUCLEOTIDE SEQUENCE</scope>
    <source>
        <strain evidence="1">MM171A00621</strain>
    </source>
</reference>
<name>A0A6M3M397_9ZZZZ</name>
<evidence type="ECO:0000313" key="1">
    <source>
        <dbReference type="EMBL" id="QJB00303.1"/>
    </source>
</evidence>
<accession>A0A6M3M397</accession>
<dbReference type="AlphaFoldDB" id="A0A6M3M397"/>
<dbReference type="EMBL" id="MT143688">
    <property type="protein sequence ID" value="QJB00303.1"/>
    <property type="molecule type" value="Genomic_DNA"/>
</dbReference>
<proteinExistence type="predicted"/>
<protein>
    <submittedName>
        <fullName evidence="1">Uncharacterized protein</fullName>
    </submittedName>
</protein>
<organism evidence="1">
    <name type="scientific">viral metagenome</name>
    <dbReference type="NCBI Taxonomy" id="1070528"/>
    <lineage>
        <taxon>unclassified sequences</taxon>
        <taxon>metagenomes</taxon>
        <taxon>organismal metagenomes</taxon>
    </lineage>
</organism>